<evidence type="ECO:0000259" key="5">
    <source>
        <dbReference type="PROSITE" id="PS51918"/>
    </source>
</evidence>
<dbReference type="InterPro" id="IPR007197">
    <property type="entry name" value="rSAM"/>
</dbReference>
<dbReference type="InterPro" id="IPR040088">
    <property type="entry name" value="MJ0103-like"/>
</dbReference>
<evidence type="ECO:0000313" key="7">
    <source>
        <dbReference type="EMBL" id="RLE55700.1"/>
    </source>
</evidence>
<dbReference type="InterPro" id="IPR058240">
    <property type="entry name" value="rSAM_sf"/>
</dbReference>
<dbReference type="InterPro" id="IPR013785">
    <property type="entry name" value="Aldolase_TIM"/>
</dbReference>
<dbReference type="InterPro" id="IPR050377">
    <property type="entry name" value="Radical_SAM_PqqE_MftC-like"/>
</dbReference>
<dbReference type="PROSITE" id="PS51918">
    <property type="entry name" value="RADICAL_SAM"/>
    <property type="match status" value="1"/>
</dbReference>
<dbReference type="GO" id="GO:0003824">
    <property type="term" value="F:catalytic activity"/>
    <property type="evidence" value="ECO:0007669"/>
    <property type="project" value="InterPro"/>
</dbReference>
<dbReference type="GO" id="GO:0046872">
    <property type="term" value="F:metal ion binding"/>
    <property type="evidence" value="ECO:0007669"/>
    <property type="project" value="UniProtKB-KW"/>
</dbReference>
<gene>
    <name evidence="6" type="ORF">DRJ20_02310</name>
    <name evidence="7" type="ORF">DRJ26_00540</name>
</gene>
<dbReference type="SMART" id="SM00729">
    <property type="entry name" value="Elp3"/>
    <property type="match status" value="1"/>
</dbReference>
<evidence type="ECO:0000256" key="2">
    <source>
        <dbReference type="ARBA" id="ARBA00022723"/>
    </source>
</evidence>
<keyword evidence="2" id="KW-0479">Metal-binding</keyword>
<proteinExistence type="predicted"/>
<dbReference type="SFLD" id="SFLDG01110">
    <property type="entry name" value="Uncharacterised_Radical_SAM_Su"/>
    <property type="match status" value="1"/>
</dbReference>
<accession>A0A497EVS1</accession>
<dbReference type="CDD" id="cd01335">
    <property type="entry name" value="Radical_SAM"/>
    <property type="match status" value="1"/>
</dbReference>
<dbReference type="EMBL" id="QMRA01000004">
    <property type="protein sequence ID" value="RLE55700.1"/>
    <property type="molecule type" value="Genomic_DNA"/>
</dbReference>
<name>A0A497EVS1_9CREN</name>
<keyword evidence="1" id="KW-0949">S-adenosyl-L-methionine</keyword>
<reference evidence="8 9" key="1">
    <citation type="submission" date="2018-06" db="EMBL/GenBank/DDBJ databases">
        <title>Extensive metabolic versatility and redundancy in microbially diverse, dynamic hydrothermal sediments.</title>
        <authorList>
            <person name="Dombrowski N."/>
            <person name="Teske A."/>
            <person name="Baker B.J."/>
        </authorList>
    </citation>
    <scope>NUCLEOTIDE SEQUENCE [LARGE SCALE GENOMIC DNA]</scope>
    <source>
        <strain evidence="7">B20_G2</strain>
        <strain evidence="6">B29_G17</strain>
    </source>
</reference>
<feature type="domain" description="Radical SAM core" evidence="5">
    <location>
        <begin position="30"/>
        <end position="261"/>
    </location>
</feature>
<dbReference type="PANTHER" id="PTHR11228">
    <property type="entry name" value="RADICAL SAM DOMAIN PROTEIN"/>
    <property type="match status" value="1"/>
</dbReference>
<dbReference type="PANTHER" id="PTHR11228:SF35">
    <property type="entry name" value="MOLYBDENUM COFACTOR BIOSYNTHESIS PROTEIN A-RELATED"/>
    <property type="match status" value="1"/>
</dbReference>
<keyword evidence="4" id="KW-0411">Iron-sulfur</keyword>
<protein>
    <submittedName>
        <fullName evidence="6">Radical SAM protein</fullName>
    </submittedName>
</protein>
<dbReference type="Gene3D" id="3.20.20.70">
    <property type="entry name" value="Aldolase class I"/>
    <property type="match status" value="1"/>
</dbReference>
<dbReference type="EMBL" id="QMQZ01000062">
    <property type="protein sequence ID" value="RLE51327.1"/>
    <property type="molecule type" value="Genomic_DNA"/>
</dbReference>
<evidence type="ECO:0000256" key="1">
    <source>
        <dbReference type="ARBA" id="ARBA00022691"/>
    </source>
</evidence>
<organism evidence="6 8">
    <name type="scientific">Thermoproteota archaeon</name>
    <dbReference type="NCBI Taxonomy" id="2056631"/>
    <lineage>
        <taxon>Archaea</taxon>
        <taxon>Thermoproteota</taxon>
    </lineage>
</organism>
<keyword evidence="3" id="KW-0408">Iron</keyword>
<evidence type="ECO:0000313" key="9">
    <source>
        <dbReference type="Proteomes" id="UP000269499"/>
    </source>
</evidence>
<dbReference type="Proteomes" id="UP000269499">
    <property type="component" value="Unassembled WGS sequence"/>
</dbReference>
<sequence length="341" mass="38653">MEVHHVNKLELFKIDWSSNIPLIGCIAFGVIDRGTNILQIRPISTCPLSCIFCSTDAGPKSKWRRTEYIVELDYLIHVVKDIVAFKGGRRIEAHIDTVGDPTTYPHLVDLVCKLSDIPGVEVISMQTHGVLLTERMIDELADAGLSRINLSIDALDESLAKYIAGVNFYDINHIVGIAEYISQSKIDLLIAPVWIPKINDDEIPKIIEFAKKIGAGKIWPPLGVQKYEVHKFGRKPPGVRPISWYKFYKTLRIWEKEFNVKLVLKPEDFNIVKLPMLPRPFKRFEKVKVTIVGPGWLKGEKLAIAKGRVITLVNADDLPIGTKVYARILRTKHNIYIARVE</sequence>
<dbReference type="AlphaFoldDB" id="A0A497EVS1"/>
<evidence type="ECO:0000313" key="6">
    <source>
        <dbReference type="EMBL" id="RLE51327.1"/>
    </source>
</evidence>
<dbReference type="InterPro" id="IPR006638">
    <property type="entry name" value="Elp3/MiaA/NifB-like_rSAM"/>
</dbReference>
<dbReference type="GO" id="GO:0051536">
    <property type="term" value="F:iron-sulfur cluster binding"/>
    <property type="evidence" value="ECO:0007669"/>
    <property type="project" value="UniProtKB-KW"/>
</dbReference>
<evidence type="ECO:0000313" key="8">
    <source>
        <dbReference type="Proteomes" id="UP000268446"/>
    </source>
</evidence>
<dbReference type="SUPFAM" id="SSF102114">
    <property type="entry name" value="Radical SAM enzymes"/>
    <property type="match status" value="1"/>
</dbReference>
<dbReference type="Proteomes" id="UP000268446">
    <property type="component" value="Unassembled WGS sequence"/>
</dbReference>
<evidence type="ECO:0000256" key="3">
    <source>
        <dbReference type="ARBA" id="ARBA00023004"/>
    </source>
</evidence>
<dbReference type="Pfam" id="PF04055">
    <property type="entry name" value="Radical_SAM"/>
    <property type="match status" value="1"/>
</dbReference>
<dbReference type="SFLD" id="SFLDG01067">
    <property type="entry name" value="SPASM/twitch_domain_containing"/>
    <property type="match status" value="1"/>
</dbReference>
<evidence type="ECO:0000256" key="4">
    <source>
        <dbReference type="ARBA" id="ARBA00023014"/>
    </source>
</evidence>
<dbReference type="SFLD" id="SFLDS00029">
    <property type="entry name" value="Radical_SAM"/>
    <property type="match status" value="1"/>
</dbReference>
<comment type="caution">
    <text evidence="6">The sequence shown here is derived from an EMBL/GenBank/DDBJ whole genome shotgun (WGS) entry which is preliminary data.</text>
</comment>